<keyword evidence="3" id="KW-0808">Transferase</keyword>
<dbReference type="Gene3D" id="3.40.50.10330">
    <property type="entry name" value="Probable inorganic polyphosphate/atp-NAD kinase, domain 1"/>
    <property type="match status" value="1"/>
</dbReference>
<keyword evidence="14" id="KW-1185">Reference proteome</keyword>
<sequence>MKSVKKRVIAIINPISGIASKHKVPALLAAAYQDREEELFLTYTKGEGHAAEVIKEAMVHGLDSVIAVGGDGTINEIASALSGSEVKLGIIPRGSGNGLARALGIPMQNDAEAVRIITEGKLVSIDMGLANGLPFFCTFGVGFDAQITKRYDDASTRGLLTYIKSAIDEYISFKPQEYKISIDNHDIGGEAFLITCANIEQYGNNAYIAPNASPSDGLLDLVIIRPLEGIHAAQVALQLFTKTIDKNARIESYRGSHIVIERSAFGPAQIDGESVQMGKKIEIGVRQQDLLVYAPLSFGEAIQPF</sequence>
<dbReference type="SUPFAM" id="SSF111331">
    <property type="entry name" value="NAD kinase/diacylglycerol kinase-like"/>
    <property type="match status" value="1"/>
</dbReference>
<dbReference type="InterPro" id="IPR005218">
    <property type="entry name" value="Diacylglycerol/lipid_kinase"/>
</dbReference>
<dbReference type="GO" id="GO:0046872">
    <property type="term" value="F:metal ion binding"/>
    <property type="evidence" value="ECO:0007669"/>
    <property type="project" value="UniProtKB-KW"/>
</dbReference>
<dbReference type="InterPro" id="IPR016064">
    <property type="entry name" value="NAD/diacylglycerol_kinase_sf"/>
</dbReference>
<keyword evidence="7" id="KW-0067">ATP-binding</keyword>
<dbReference type="Pfam" id="PF19279">
    <property type="entry name" value="YegS_C"/>
    <property type="match status" value="1"/>
</dbReference>
<dbReference type="PANTHER" id="PTHR12358">
    <property type="entry name" value="SPHINGOSINE KINASE"/>
    <property type="match status" value="1"/>
</dbReference>
<evidence type="ECO:0000256" key="4">
    <source>
        <dbReference type="ARBA" id="ARBA00022723"/>
    </source>
</evidence>
<feature type="domain" description="DAGKc" evidence="12">
    <location>
        <begin position="3"/>
        <end position="134"/>
    </location>
</feature>
<organism evidence="13 14">
    <name type="scientific">Porphyromonas gingivicanis</name>
    <dbReference type="NCBI Taxonomy" id="266762"/>
    <lineage>
        <taxon>Bacteria</taxon>
        <taxon>Pseudomonadati</taxon>
        <taxon>Bacteroidota</taxon>
        <taxon>Bacteroidia</taxon>
        <taxon>Bacteroidales</taxon>
        <taxon>Porphyromonadaceae</taxon>
        <taxon>Porphyromonas</taxon>
    </lineage>
</organism>
<dbReference type="InterPro" id="IPR017438">
    <property type="entry name" value="ATP-NAD_kinase_N"/>
</dbReference>
<keyword evidence="2" id="KW-0444">Lipid biosynthesis</keyword>
<dbReference type="GO" id="GO:0016301">
    <property type="term" value="F:kinase activity"/>
    <property type="evidence" value="ECO:0007669"/>
    <property type="project" value="UniProtKB-KW"/>
</dbReference>
<proteinExistence type="predicted"/>
<dbReference type="GO" id="GO:0008654">
    <property type="term" value="P:phospholipid biosynthetic process"/>
    <property type="evidence" value="ECO:0007669"/>
    <property type="project" value="UniProtKB-KW"/>
</dbReference>
<dbReference type="PROSITE" id="PS50146">
    <property type="entry name" value="DAGK"/>
    <property type="match status" value="1"/>
</dbReference>
<keyword evidence="4" id="KW-0479">Metal-binding</keyword>
<keyword evidence="6 13" id="KW-0418">Kinase</keyword>
<evidence type="ECO:0000256" key="2">
    <source>
        <dbReference type="ARBA" id="ARBA00022516"/>
    </source>
</evidence>
<dbReference type="SMART" id="SM00046">
    <property type="entry name" value="DAGKc"/>
    <property type="match status" value="1"/>
</dbReference>
<evidence type="ECO:0000256" key="3">
    <source>
        <dbReference type="ARBA" id="ARBA00022679"/>
    </source>
</evidence>
<dbReference type="eggNOG" id="COG1597">
    <property type="taxonomic scope" value="Bacteria"/>
</dbReference>
<dbReference type="InterPro" id="IPR045540">
    <property type="entry name" value="YegS/DAGK_C"/>
</dbReference>
<dbReference type="InterPro" id="IPR001206">
    <property type="entry name" value="Diacylglycerol_kinase_cat_dom"/>
</dbReference>
<dbReference type="InterPro" id="IPR050187">
    <property type="entry name" value="Lipid_Phosphate_FormReg"/>
</dbReference>
<evidence type="ECO:0000259" key="12">
    <source>
        <dbReference type="PROSITE" id="PS50146"/>
    </source>
</evidence>
<dbReference type="Gene3D" id="2.60.200.40">
    <property type="match status" value="1"/>
</dbReference>
<dbReference type="GO" id="GO:0005886">
    <property type="term" value="C:plasma membrane"/>
    <property type="evidence" value="ECO:0007669"/>
    <property type="project" value="TreeGrafter"/>
</dbReference>
<dbReference type="Proteomes" id="UP000030134">
    <property type="component" value="Unassembled WGS sequence"/>
</dbReference>
<evidence type="ECO:0000313" key="14">
    <source>
        <dbReference type="Proteomes" id="UP000030134"/>
    </source>
</evidence>
<evidence type="ECO:0000256" key="8">
    <source>
        <dbReference type="ARBA" id="ARBA00022842"/>
    </source>
</evidence>
<evidence type="ECO:0000256" key="6">
    <source>
        <dbReference type="ARBA" id="ARBA00022777"/>
    </source>
</evidence>
<evidence type="ECO:0000256" key="1">
    <source>
        <dbReference type="ARBA" id="ARBA00001946"/>
    </source>
</evidence>
<keyword evidence="8" id="KW-0460">Magnesium</keyword>
<keyword evidence="10" id="KW-0594">Phospholipid biosynthesis</keyword>
<dbReference type="STRING" id="266762.HQ36_01075"/>
<keyword evidence="9" id="KW-0443">Lipid metabolism</keyword>
<keyword evidence="11" id="KW-1208">Phospholipid metabolism</keyword>
<name>A0A0A2G9L5_9PORP</name>
<comment type="caution">
    <text evidence="13">The sequence shown here is derived from an EMBL/GenBank/DDBJ whole genome shotgun (WGS) entry which is preliminary data.</text>
</comment>
<dbReference type="EMBL" id="JQZW01000002">
    <property type="protein sequence ID" value="KGN99090.1"/>
    <property type="molecule type" value="Genomic_DNA"/>
</dbReference>
<evidence type="ECO:0000256" key="9">
    <source>
        <dbReference type="ARBA" id="ARBA00023098"/>
    </source>
</evidence>
<dbReference type="GO" id="GO:0005524">
    <property type="term" value="F:ATP binding"/>
    <property type="evidence" value="ECO:0007669"/>
    <property type="project" value="UniProtKB-KW"/>
</dbReference>
<dbReference type="NCBIfam" id="TIGR00147">
    <property type="entry name" value="YegS/Rv2252/BmrU family lipid kinase"/>
    <property type="match status" value="1"/>
</dbReference>
<keyword evidence="5" id="KW-0547">Nucleotide-binding</keyword>
<protein>
    <submittedName>
        <fullName evidence="13">Lipid kinase</fullName>
    </submittedName>
</protein>
<dbReference type="Pfam" id="PF00781">
    <property type="entry name" value="DAGK_cat"/>
    <property type="match status" value="1"/>
</dbReference>
<gene>
    <name evidence="13" type="ORF">HQ36_01075</name>
</gene>
<comment type="cofactor">
    <cofactor evidence="1">
        <name>Mg(2+)</name>
        <dbReference type="ChEBI" id="CHEBI:18420"/>
    </cofactor>
</comment>
<evidence type="ECO:0000256" key="7">
    <source>
        <dbReference type="ARBA" id="ARBA00022840"/>
    </source>
</evidence>
<dbReference type="PANTHER" id="PTHR12358:SF106">
    <property type="entry name" value="LIPID KINASE YEGS"/>
    <property type="match status" value="1"/>
</dbReference>
<evidence type="ECO:0000313" key="13">
    <source>
        <dbReference type="EMBL" id="KGN99090.1"/>
    </source>
</evidence>
<accession>A0A0A2G9L5</accession>
<evidence type="ECO:0000256" key="11">
    <source>
        <dbReference type="ARBA" id="ARBA00023264"/>
    </source>
</evidence>
<reference evidence="13 14" key="1">
    <citation type="submission" date="2014-08" db="EMBL/GenBank/DDBJ databases">
        <title>Porphyromonas gingivicanis strain:COT-022_OH1391 Genome sequencing.</title>
        <authorList>
            <person name="Wallis C."/>
            <person name="Deusch O."/>
            <person name="O'Flynn C."/>
            <person name="Davis I."/>
            <person name="Jospin G."/>
            <person name="Darling A.E."/>
            <person name="Coil D.A."/>
            <person name="Alexiev A."/>
            <person name="Horsfall A."/>
            <person name="Kirkwood N."/>
            <person name="Harris S."/>
            <person name="Eisen J.A."/>
        </authorList>
    </citation>
    <scope>NUCLEOTIDE SEQUENCE [LARGE SCALE GENOMIC DNA]</scope>
    <source>
        <strain evidence="14">COT-022 OH1391</strain>
    </source>
</reference>
<evidence type="ECO:0000256" key="5">
    <source>
        <dbReference type="ARBA" id="ARBA00022741"/>
    </source>
</evidence>
<dbReference type="AlphaFoldDB" id="A0A0A2G9L5"/>
<evidence type="ECO:0000256" key="10">
    <source>
        <dbReference type="ARBA" id="ARBA00023209"/>
    </source>
</evidence>